<name>A0A2S0VQH6_9ALTE</name>
<evidence type="ECO:0000313" key="1">
    <source>
        <dbReference type="EMBL" id="AWB66466.1"/>
    </source>
</evidence>
<dbReference type="EMBL" id="CP026604">
    <property type="protein sequence ID" value="AWB66466.1"/>
    <property type="molecule type" value="Genomic_DNA"/>
</dbReference>
<gene>
    <name evidence="1" type="ORF">C2869_08510</name>
</gene>
<evidence type="ECO:0000313" key="2">
    <source>
        <dbReference type="Proteomes" id="UP000244441"/>
    </source>
</evidence>
<sequence>MMGRQTDAPIPEKLEFNSATMNTTCALVVLDRNGNSTDEMTFTSTGGNHAEENAINWLQEQVNSGYLTSNDDGDADYQLFFQVSKSPCSSTTIPATRTDGRLGCSERLDNLRRYGLIRPGLNATAVRFVVLVAATKIYQPKIKGGKAAAKGDYDDFGDNNGSGSYPVVR</sequence>
<organism evidence="1 2">
    <name type="scientific">Saccharobesus litoralis</name>
    <dbReference type="NCBI Taxonomy" id="2172099"/>
    <lineage>
        <taxon>Bacteria</taxon>
        <taxon>Pseudomonadati</taxon>
        <taxon>Pseudomonadota</taxon>
        <taxon>Gammaproteobacteria</taxon>
        <taxon>Alteromonadales</taxon>
        <taxon>Alteromonadaceae</taxon>
        <taxon>Saccharobesus</taxon>
    </lineage>
</organism>
<accession>A0A2S0VQH6</accession>
<dbReference type="Proteomes" id="UP000244441">
    <property type="component" value="Chromosome"/>
</dbReference>
<dbReference type="AlphaFoldDB" id="A0A2S0VQH6"/>
<dbReference type="KEGG" id="cate:C2869_08510"/>
<keyword evidence="2" id="KW-1185">Reference proteome</keyword>
<dbReference type="RefSeq" id="WP_108602529.1">
    <property type="nucleotide sequence ID" value="NZ_CP026604.1"/>
</dbReference>
<protein>
    <submittedName>
        <fullName evidence="1">Uncharacterized protein</fullName>
    </submittedName>
</protein>
<reference evidence="1 2" key="1">
    <citation type="submission" date="2018-01" db="EMBL/GenBank/DDBJ databases">
        <title>Genome sequence of a Cantenovulum-like bacteria.</title>
        <authorList>
            <person name="Tan W.R."/>
            <person name="Lau N.-S."/>
            <person name="Go F."/>
            <person name="Amirul A.-A.A."/>
        </authorList>
    </citation>
    <scope>NUCLEOTIDE SEQUENCE [LARGE SCALE GENOMIC DNA]</scope>
    <source>
        <strain evidence="1 2">CCB-QB4</strain>
    </source>
</reference>
<proteinExistence type="predicted"/>